<dbReference type="EMBL" id="JBHUHQ010000011">
    <property type="protein sequence ID" value="MFD2043742.1"/>
    <property type="molecule type" value="Genomic_DNA"/>
</dbReference>
<gene>
    <name evidence="5" type="ORF">ACFSJF_05625</name>
</gene>
<dbReference type="SUPFAM" id="SSF54106">
    <property type="entry name" value="LysM domain"/>
    <property type="match status" value="2"/>
</dbReference>
<evidence type="ECO:0000256" key="3">
    <source>
        <dbReference type="SAM" id="SignalP"/>
    </source>
</evidence>
<organism evidence="5 6">
    <name type="scientific">Ornithinibacillus salinisoli</name>
    <dbReference type="NCBI Taxonomy" id="1848459"/>
    <lineage>
        <taxon>Bacteria</taxon>
        <taxon>Bacillati</taxon>
        <taxon>Bacillota</taxon>
        <taxon>Bacilli</taxon>
        <taxon>Bacillales</taxon>
        <taxon>Bacillaceae</taxon>
        <taxon>Ornithinibacillus</taxon>
    </lineage>
</organism>
<name>A0ABW4VVQ4_9BACI</name>
<evidence type="ECO:0000259" key="4">
    <source>
        <dbReference type="PROSITE" id="PS51782"/>
    </source>
</evidence>
<dbReference type="InterPro" id="IPR036505">
    <property type="entry name" value="Amidase/PGRP_sf"/>
</dbReference>
<dbReference type="InterPro" id="IPR002502">
    <property type="entry name" value="Amidase_domain"/>
</dbReference>
<dbReference type="SUPFAM" id="SSF55846">
    <property type="entry name" value="N-acetylmuramoyl-L-alanine amidase-like"/>
    <property type="match status" value="1"/>
</dbReference>
<keyword evidence="6" id="KW-1185">Reference proteome</keyword>
<evidence type="ECO:0000313" key="6">
    <source>
        <dbReference type="Proteomes" id="UP001597383"/>
    </source>
</evidence>
<reference evidence="6" key="1">
    <citation type="journal article" date="2019" name="Int. J. Syst. Evol. Microbiol.">
        <title>The Global Catalogue of Microorganisms (GCM) 10K type strain sequencing project: providing services to taxonomists for standard genome sequencing and annotation.</title>
        <authorList>
            <consortium name="The Broad Institute Genomics Platform"/>
            <consortium name="The Broad Institute Genome Sequencing Center for Infectious Disease"/>
            <person name="Wu L."/>
            <person name="Ma J."/>
        </authorList>
    </citation>
    <scope>NUCLEOTIDE SEQUENCE [LARGE SCALE GENOMIC DNA]</scope>
    <source>
        <strain evidence="6">R28</strain>
    </source>
</reference>
<feature type="domain" description="LysM" evidence="4">
    <location>
        <begin position="30"/>
        <end position="73"/>
    </location>
</feature>
<feature type="chain" id="PRO_5047541678" description="Autolysin" evidence="3">
    <location>
        <begin position="24"/>
        <end position="340"/>
    </location>
</feature>
<dbReference type="PANTHER" id="PTHR33734">
    <property type="entry name" value="LYSM DOMAIN-CONTAINING GPI-ANCHORED PROTEIN 2"/>
    <property type="match status" value="1"/>
</dbReference>
<sequence>MKKFLVLISCMFLMLVIISPVHASGNIPSNIYVVKSGDTLPDIAHIYDTSIEDLQAMNGLQSDELSVGQKLRVPIMYEVSPGDTLQDIAAIYHSSLETIKTINAFSSDQLFPGQILQIIPPKINMQGQDILMTKEEFRDWLFHQKFSRKISLIQQHHTWLPSYKHFKGSNHFQMIEGMRNHHIKQMGWKNIAQNITTFPDGKVAVSRPFNIAPEGSIGPEANTIGLAIEHVGNFDIGNDVMTEKHKETIIYITALLCIKFGLTPSIDSITYHHWWHYKTKERVLDDAASYEVKSCPGTAFFGGNSTKSAKNNFYPLVERKMEEIIASMDENQSEQSNTSK</sequence>
<dbReference type="Gene3D" id="3.40.80.10">
    <property type="entry name" value="Peptidoglycan recognition protein-like"/>
    <property type="match status" value="1"/>
</dbReference>
<comment type="caution">
    <text evidence="5">The sequence shown here is derived from an EMBL/GenBank/DDBJ whole genome shotgun (WGS) entry which is preliminary data.</text>
</comment>
<dbReference type="SMART" id="SM00257">
    <property type="entry name" value="LysM"/>
    <property type="match status" value="2"/>
</dbReference>
<evidence type="ECO:0000313" key="5">
    <source>
        <dbReference type="EMBL" id="MFD2043742.1"/>
    </source>
</evidence>
<protein>
    <recommendedName>
        <fullName evidence="2">Autolysin</fullName>
    </recommendedName>
    <alternativeName>
        <fullName evidence="1">Cell wall hydrolase</fullName>
    </alternativeName>
</protein>
<evidence type="ECO:0000256" key="2">
    <source>
        <dbReference type="ARBA" id="ARBA00032390"/>
    </source>
</evidence>
<dbReference type="CDD" id="cd00118">
    <property type="entry name" value="LysM"/>
    <property type="match status" value="2"/>
</dbReference>
<dbReference type="RefSeq" id="WP_377555796.1">
    <property type="nucleotide sequence ID" value="NZ_JBHUMI010000011.1"/>
</dbReference>
<keyword evidence="3" id="KW-0732">Signal</keyword>
<dbReference type="InterPro" id="IPR036779">
    <property type="entry name" value="LysM_dom_sf"/>
</dbReference>
<dbReference type="Proteomes" id="UP001597383">
    <property type="component" value="Unassembled WGS sequence"/>
</dbReference>
<accession>A0ABW4VVQ4</accession>
<feature type="domain" description="LysM" evidence="4">
    <location>
        <begin position="75"/>
        <end position="118"/>
    </location>
</feature>
<dbReference type="PROSITE" id="PS51782">
    <property type="entry name" value="LYSM"/>
    <property type="match status" value="2"/>
</dbReference>
<proteinExistence type="predicted"/>
<dbReference type="PANTHER" id="PTHR33734:SF22">
    <property type="entry name" value="MEMBRANE-BOUND LYTIC MUREIN TRANSGLYCOSYLASE D"/>
    <property type="match status" value="1"/>
</dbReference>
<dbReference type="InterPro" id="IPR018392">
    <property type="entry name" value="LysM"/>
</dbReference>
<evidence type="ECO:0000256" key="1">
    <source>
        <dbReference type="ARBA" id="ARBA00030881"/>
    </source>
</evidence>
<dbReference type="Pfam" id="PF01510">
    <property type="entry name" value="Amidase_2"/>
    <property type="match status" value="1"/>
</dbReference>
<feature type="signal peptide" evidence="3">
    <location>
        <begin position="1"/>
        <end position="23"/>
    </location>
</feature>
<dbReference type="Gene3D" id="3.10.350.10">
    <property type="entry name" value="LysM domain"/>
    <property type="match status" value="2"/>
</dbReference>
<dbReference type="Pfam" id="PF01476">
    <property type="entry name" value="LysM"/>
    <property type="match status" value="2"/>
</dbReference>